<organism evidence="2 3">
    <name type="scientific">Bursaphelenchus xylophilus</name>
    <name type="common">Pinewood nematode worm</name>
    <name type="synonym">Aphelenchoides xylophilus</name>
    <dbReference type="NCBI Taxonomy" id="6326"/>
    <lineage>
        <taxon>Eukaryota</taxon>
        <taxon>Metazoa</taxon>
        <taxon>Ecdysozoa</taxon>
        <taxon>Nematoda</taxon>
        <taxon>Chromadorea</taxon>
        <taxon>Rhabditida</taxon>
        <taxon>Tylenchina</taxon>
        <taxon>Tylenchomorpha</taxon>
        <taxon>Aphelenchoidea</taxon>
        <taxon>Aphelenchoididae</taxon>
        <taxon>Bursaphelenchus</taxon>
    </lineage>
</organism>
<protein>
    <submittedName>
        <fullName evidence="3">Secreted protein</fullName>
    </submittedName>
</protein>
<feature type="transmembrane region" description="Helical" evidence="1">
    <location>
        <begin position="18"/>
        <end position="39"/>
    </location>
</feature>
<keyword evidence="1" id="KW-0472">Membrane</keyword>
<dbReference type="Proteomes" id="UP000095284">
    <property type="component" value="Unplaced"/>
</dbReference>
<accession>A0A1I7RKX8</accession>
<sequence>MGARGTYFLIPKLPWTSFFFNLAGYPVSCLYVWLLLYFLNICSAASKPLPSPASDLQQKPFNIIFLIWRSSELATQKFLPKLC</sequence>
<evidence type="ECO:0000313" key="3">
    <source>
        <dbReference type="WBParaSite" id="BXY_0136300.1"/>
    </source>
</evidence>
<dbReference type="AlphaFoldDB" id="A0A1I7RKX8"/>
<evidence type="ECO:0000313" key="2">
    <source>
        <dbReference type="Proteomes" id="UP000095284"/>
    </source>
</evidence>
<dbReference type="WBParaSite" id="BXY_0136300.1">
    <property type="protein sequence ID" value="BXY_0136300.1"/>
    <property type="gene ID" value="BXY_0136300"/>
</dbReference>
<name>A0A1I7RKX8_BURXY</name>
<evidence type="ECO:0000256" key="1">
    <source>
        <dbReference type="SAM" id="Phobius"/>
    </source>
</evidence>
<proteinExistence type="predicted"/>
<keyword evidence="1" id="KW-0812">Transmembrane</keyword>
<keyword evidence="1" id="KW-1133">Transmembrane helix</keyword>
<reference evidence="3" key="1">
    <citation type="submission" date="2016-11" db="UniProtKB">
        <authorList>
            <consortium name="WormBaseParasite"/>
        </authorList>
    </citation>
    <scope>IDENTIFICATION</scope>
</reference>